<proteinExistence type="inferred from homology"/>
<dbReference type="InterPro" id="IPR011659">
    <property type="entry name" value="WD40"/>
</dbReference>
<dbReference type="RefSeq" id="WP_129428795.1">
    <property type="nucleotide sequence ID" value="NZ_SDWV01000031.1"/>
</dbReference>
<evidence type="ECO:0000313" key="5">
    <source>
        <dbReference type="Proteomes" id="UP000291101"/>
    </source>
</evidence>
<keyword evidence="3" id="KW-0732">Signal</keyword>
<dbReference type="OrthoDB" id="9808778at2"/>
<dbReference type="PROSITE" id="PS51257">
    <property type="entry name" value="PROKAR_LIPOPROTEIN"/>
    <property type="match status" value="1"/>
</dbReference>
<protein>
    <recommendedName>
        <fullName evidence="6">Lipoprotein LpqB beta-propeller domain-containing protein</fullName>
    </recommendedName>
</protein>
<feature type="region of interest" description="Disordered" evidence="2">
    <location>
        <begin position="24"/>
        <end position="47"/>
    </location>
</feature>
<dbReference type="EMBL" id="SDWV01000031">
    <property type="protein sequence ID" value="RYC04156.1"/>
    <property type="molecule type" value="Genomic_DNA"/>
</dbReference>
<accession>A0A4Q2SFF8</accession>
<comment type="similarity">
    <text evidence="1">Belongs to the TolB family.</text>
</comment>
<dbReference type="Proteomes" id="UP000291101">
    <property type="component" value="Unassembled WGS sequence"/>
</dbReference>
<dbReference type="InterPro" id="IPR011042">
    <property type="entry name" value="6-blade_b-propeller_TolB-like"/>
</dbReference>
<sequence>MARPGPAAATLALLMALTSCSAEGVSDAGADPAPARDTSEAATTPATIETSNGATLPLVYQDSPSIWVDLADGNDIRDAAPGVRGDKQHPDWSPDGMRLAFDENFATIWVVHVDGTDEQAIYECVAPCAAVQDASWSPDGTQLAFMRVLGDGTHTVAAQVVVVDVASGDVRVVHEDRSGTAWVYQPRWSPDGKRIVLDRSVWASNLLDESVRRRTDLMIVTLGDGARLVRGTRGGQAPDWSPDGSSVVFEVSGRLALISPDGTGRRWLTRKTDGPSIQPTFLPDGTGVVFTSDGAAGPTAAAISLFDGTITRVTSTVATHPRVRPTG</sequence>
<organism evidence="4 5">
    <name type="scientific">Nocardioides zhouii</name>
    <dbReference type="NCBI Taxonomy" id="1168729"/>
    <lineage>
        <taxon>Bacteria</taxon>
        <taxon>Bacillati</taxon>
        <taxon>Actinomycetota</taxon>
        <taxon>Actinomycetes</taxon>
        <taxon>Propionibacteriales</taxon>
        <taxon>Nocardioidaceae</taxon>
        <taxon>Nocardioides</taxon>
    </lineage>
</organism>
<evidence type="ECO:0000256" key="3">
    <source>
        <dbReference type="SAM" id="SignalP"/>
    </source>
</evidence>
<dbReference type="Pfam" id="PF07676">
    <property type="entry name" value="PD40"/>
    <property type="match status" value="4"/>
</dbReference>
<dbReference type="SUPFAM" id="SSF69304">
    <property type="entry name" value="Tricorn protease N-terminal domain"/>
    <property type="match status" value="1"/>
</dbReference>
<reference evidence="4 5" key="1">
    <citation type="submission" date="2019-01" db="EMBL/GenBank/DDBJ databases">
        <title>Novel species of Nocardioides.</title>
        <authorList>
            <person name="Liu Q."/>
            <person name="X Y.-H."/>
        </authorList>
    </citation>
    <scope>NUCLEOTIDE SEQUENCE [LARGE SCALE GENOMIC DNA]</scope>
    <source>
        <strain evidence="4 5">HLT2-9</strain>
    </source>
</reference>
<comment type="caution">
    <text evidence="4">The sequence shown here is derived from an EMBL/GenBank/DDBJ whole genome shotgun (WGS) entry which is preliminary data.</text>
</comment>
<name>A0A4Q2SFF8_9ACTN</name>
<evidence type="ECO:0000256" key="2">
    <source>
        <dbReference type="SAM" id="MobiDB-lite"/>
    </source>
</evidence>
<evidence type="ECO:0000313" key="4">
    <source>
        <dbReference type="EMBL" id="RYC04156.1"/>
    </source>
</evidence>
<dbReference type="PANTHER" id="PTHR36842">
    <property type="entry name" value="PROTEIN TOLB HOMOLOG"/>
    <property type="match status" value="1"/>
</dbReference>
<keyword evidence="5" id="KW-1185">Reference proteome</keyword>
<feature type="chain" id="PRO_5039651049" description="Lipoprotein LpqB beta-propeller domain-containing protein" evidence="3">
    <location>
        <begin position="22"/>
        <end position="327"/>
    </location>
</feature>
<evidence type="ECO:0000256" key="1">
    <source>
        <dbReference type="ARBA" id="ARBA00009820"/>
    </source>
</evidence>
<feature type="signal peptide" evidence="3">
    <location>
        <begin position="1"/>
        <end position="21"/>
    </location>
</feature>
<gene>
    <name evidence="4" type="ORF">EUA94_20755</name>
</gene>
<dbReference type="AlphaFoldDB" id="A0A4Q2SFF8"/>
<dbReference type="PANTHER" id="PTHR36842:SF1">
    <property type="entry name" value="PROTEIN TOLB"/>
    <property type="match status" value="1"/>
</dbReference>
<dbReference type="Gene3D" id="2.120.10.30">
    <property type="entry name" value="TolB, C-terminal domain"/>
    <property type="match status" value="2"/>
</dbReference>
<evidence type="ECO:0008006" key="6">
    <source>
        <dbReference type="Google" id="ProtNLM"/>
    </source>
</evidence>